<name>A0ABV9SX63_9BACT</name>
<keyword evidence="2" id="KW-0472">Membrane</keyword>
<feature type="transmembrane region" description="Helical" evidence="2">
    <location>
        <begin position="96"/>
        <end position="114"/>
    </location>
</feature>
<dbReference type="InterPro" id="IPR025519">
    <property type="entry name" value="DUF4407"/>
</dbReference>
<evidence type="ECO:0000256" key="2">
    <source>
        <dbReference type="SAM" id="Phobius"/>
    </source>
</evidence>
<proteinExistence type="predicted"/>
<dbReference type="EMBL" id="JBHSJJ010000002">
    <property type="protein sequence ID" value="MFC4870997.1"/>
    <property type="molecule type" value="Genomic_DNA"/>
</dbReference>
<feature type="transmembrane region" description="Helical" evidence="2">
    <location>
        <begin position="58"/>
        <end position="75"/>
    </location>
</feature>
<evidence type="ECO:0000256" key="1">
    <source>
        <dbReference type="SAM" id="Coils"/>
    </source>
</evidence>
<keyword evidence="1" id="KW-0175">Coiled coil</keyword>
<accession>A0ABV9SX63</accession>
<gene>
    <name evidence="3" type="ORF">ACFPFU_04810</name>
</gene>
<evidence type="ECO:0000313" key="3">
    <source>
        <dbReference type="EMBL" id="MFC4870997.1"/>
    </source>
</evidence>
<sequence length="362" mass="41297">MRSVQNFLWFCAGGYRPLLNRSPTESNKYIGIGGTVFFTALFAGLAAGYAMFTVFENIYVTITLAILWALLIFNLDRFIVSTIRKGKSTWAEVKMAIPRLLLAILLAFVIAKPLELRIFEKEIARELDNQKLRMLKETRGGIDEGFPEIEELESKIASLKSETDAKRAFRDEKQQEYDAERFGVKTPGTSGIVGLGTNARKKEVQLDDAERDYQETQAANREKMREYEEEIARFNTIKEEEWAKQQVSVDGFDGLAARMDALGTLTQNSVPIYWANLFIVLLFVVIESAPVVVKLMAEKGPYDVLLEKHEQGIYLYADEKWHKTATESKDRLEVFDTLQPEVKDAWIAMKRKEMEGRYGTAL</sequence>
<keyword evidence="2" id="KW-0812">Transmembrane</keyword>
<comment type="caution">
    <text evidence="3">The sequence shown here is derived from an EMBL/GenBank/DDBJ whole genome shotgun (WGS) entry which is preliminary data.</text>
</comment>
<feature type="transmembrane region" description="Helical" evidence="2">
    <location>
        <begin position="29"/>
        <end position="52"/>
    </location>
</feature>
<reference evidence="4" key="1">
    <citation type="journal article" date="2019" name="Int. J. Syst. Evol. Microbiol.">
        <title>The Global Catalogue of Microorganisms (GCM) 10K type strain sequencing project: providing services to taxonomists for standard genome sequencing and annotation.</title>
        <authorList>
            <consortium name="The Broad Institute Genomics Platform"/>
            <consortium name="The Broad Institute Genome Sequencing Center for Infectious Disease"/>
            <person name="Wu L."/>
            <person name="Ma J."/>
        </authorList>
    </citation>
    <scope>NUCLEOTIDE SEQUENCE [LARGE SCALE GENOMIC DNA]</scope>
    <source>
        <strain evidence="4">CGMCC 4.7466</strain>
    </source>
</reference>
<organism evidence="3 4">
    <name type="scientific">Negadavirga shengliensis</name>
    <dbReference type="NCBI Taxonomy" id="1389218"/>
    <lineage>
        <taxon>Bacteria</taxon>
        <taxon>Pseudomonadati</taxon>
        <taxon>Bacteroidota</taxon>
        <taxon>Cytophagia</taxon>
        <taxon>Cytophagales</taxon>
        <taxon>Cyclobacteriaceae</taxon>
        <taxon>Negadavirga</taxon>
    </lineage>
</organism>
<feature type="coiled-coil region" evidence="1">
    <location>
        <begin position="199"/>
        <end position="233"/>
    </location>
</feature>
<dbReference type="RefSeq" id="WP_377062056.1">
    <property type="nucleotide sequence ID" value="NZ_JBHSJJ010000002.1"/>
</dbReference>
<keyword evidence="4" id="KW-1185">Reference proteome</keyword>
<dbReference type="Proteomes" id="UP001595818">
    <property type="component" value="Unassembled WGS sequence"/>
</dbReference>
<protein>
    <submittedName>
        <fullName evidence="3">DUF4407 domain-containing protein</fullName>
    </submittedName>
</protein>
<evidence type="ECO:0000313" key="4">
    <source>
        <dbReference type="Proteomes" id="UP001595818"/>
    </source>
</evidence>
<feature type="transmembrane region" description="Helical" evidence="2">
    <location>
        <begin position="272"/>
        <end position="293"/>
    </location>
</feature>
<keyword evidence="2" id="KW-1133">Transmembrane helix</keyword>
<dbReference type="Pfam" id="PF14362">
    <property type="entry name" value="DUF4407"/>
    <property type="match status" value="1"/>
</dbReference>